<organism evidence="1 2">
    <name type="scientific">Limosilactobacillus mucosae</name>
    <name type="common">Lactobacillus mucosae</name>
    <dbReference type="NCBI Taxonomy" id="97478"/>
    <lineage>
        <taxon>Bacteria</taxon>
        <taxon>Bacillati</taxon>
        <taxon>Bacillota</taxon>
        <taxon>Bacilli</taxon>
        <taxon>Lactobacillales</taxon>
        <taxon>Lactobacillaceae</taxon>
        <taxon>Limosilactobacillus</taxon>
    </lineage>
</organism>
<comment type="caution">
    <text evidence="1">The sequence shown here is derived from an EMBL/GenBank/DDBJ whole genome shotgun (WGS) entry which is preliminary data.</text>
</comment>
<dbReference type="EMBL" id="JAQONE010000003">
    <property type="protein sequence ID" value="MDC2828951.1"/>
    <property type="molecule type" value="Genomic_DNA"/>
</dbReference>
<sequence>MNNKEIMAKASQYFDTKADSMFYNEWQQKFFKLTDYPRTFDKAKHVYLSAIEQKLSQMQNVSETEDLFNADSALTKEQIFDIVTELAMATPDDVVEADFKQIASIVNSRLSKADSQITVKQVRQSKPVWQKYVAESSDDSESLMNECAELFLQTSNLAV</sequence>
<proteinExistence type="predicted"/>
<gene>
    <name evidence="1" type="ORF">PO250_01195</name>
</gene>
<protein>
    <submittedName>
        <fullName evidence="1">Uncharacterized protein</fullName>
    </submittedName>
</protein>
<evidence type="ECO:0000313" key="2">
    <source>
        <dbReference type="Proteomes" id="UP001220670"/>
    </source>
</evidence>
<dbReference type="AlphaFoldDB" id="A0AAJ1HTC4"/>
<dbReference type="RefSeq" id="WP_272225679.1">
    <property type="nucleotide sequence ID" value="NZ_JAQONE010000003.1"/>
</dbReference>
<accession>A0AAJ1HTC4</accession>
<evidence type="ECO:0000313" key="1">
    <source>
        <dbReference type="EMBL" id="MDC2828951.1"/>
    </source>
</evidence>
<reference evidence="1" key="1">
    <citation type="submission" date="2023-01" db="EMBL/GenBank/DDBJ databases">
        <title>Genome analysis of 13 Lactobacillus isolated from gut of wild boar.</title>
        <authorList>
            <person name="Papp P."/>
            <person name="Libisch B."/>
            <person name="Nagy T."/>
            <person name="Olasz F."/>
        </authorList>
    </citation>
    <scope>NUCLEOTIDE SEQUENCE</scope>
    <source>
        <strain evidence="1">F146</strain>
    </source>
</reference>
<name>A0AAJ1HTC4_LIMMU</name>
<dbReference type="Proteomes" id="UP001220670">
    <property type="component" value="Unassembled WGS sequence"/>
</dbReference>